<evidence type="ECO:0000313" key="3">
    <source>
        <dbReference type="Proteomes" id="UP000479000"/>
    </source>
</evidence>
<dbReference type="AlphaFoldDB" id="A0A6H5FVI9"/>
<accession>A0A6H5FVI9</accession>
<feature type="non-terminal residue" evidence="2">
    <location>
        <position position="67"/>
    </location>
</feature>
<name>A0A6H5FVI9_9HEMI</name>
<organism evidence="2 3">
    <name type="scientific">Nesidiocoris tenuis</name>
    <dbReference type="NCBI Taxonomy" id="355587"/>
    <lineage>
        <taxon>Eukaryota</taxon>
        <taxon>Metazoa</taxon>
        <taxon>Ecdysozoa</taxon>
        <taxon>Arthropoda</taxon>
        <taxon>Hexapoda</taxon>
        <taxon>Insecta</taxon>
        <taxon>Pterygota</taxon>
        <taxon>Neoptera</taxon>
        <taxon>Paraneoptera</taxon>
        <taxon>Hemiptera</taxon>
        <taxon>Heteroptera</taxon>
        <taxon>Panheteroptera</taxon>
        <taxon>Cimicomorpha</taxon>
        <taxon>Miridae</taxon>
        <taxon>Dicyphina</taxon>
        <taxon>Nesidiocoris</taxon>
    </lineage>
</organism>
<reference evidence="2 3" key="1">
    <citation type="submission" date="2020-02" db="EMBL/GenBank/DDBJ databases">
        <authorList>
            <person name="Ferguson B K."/>
        </authorList>
    </citation>
    <scope>NUCLEOTIDE SEQUENCE [LARGE SCALE GENOMIC DNA]</scope>
</reference>
<feature type="region of interest" description="Disordered" evidence="1">
    <location>
        <begin position="1"/>
        <end position="67"/>
    </location>
</feature>
<keyword evidence="3" id="KW-1185">Reference proteome</keyword>
<feature type="compositionally biased region" description="Polar residues" evidence="1">
    <location>
        <begin position="36"/>
        <end position="61"/>
    </location>
</feature>
<sequence length="67" mass="7388">MSNESLFSGPNGYCRTDGMLSFHRRAGQQTRKGESTKTTQNHSKIVVPSTGTINRTTTKPSETGREE</sequence>
<evidence type="ECO:0000313" key="2">
    <source>
        <dbReference type="EMBL" id="CAA9993910.1"/>
    </source>
</evidence>
<gene>
    <name evidence="2" type="ORF">NTEN_LOCUS755</name>
</gene>
<proteinExistence type="predicted"/>
<protein>
    <submittedName>
        <fullName evidence="2">Uncharacterized protein</fullName>
    </submittedName>
</protein>
<dbReference type="EMBL" id="CADCXU010001339">
    <property type="protein sequence ID" value="CAA9993910.1"/>
    <property type="molecule type" value="Genomic_DNA"/>
</dbReference>
<evidence type="ECO:0000256" key="1">
    <source>
        <dbReference type="SAM" id="MobiDB-lite"/>
    </source>
</evidence>
<dbReference type="Proteomes" id="UP000479000">
    <property type="component" value="Unassembled WGS sequence"/>
</dbReference>